<comment type="caution">
    <text evidence="3">The sequence shown here is derived from an EMBL/GenBank/DDBJ whole genome shotgun (WGS) entry which is preliminary data.</text>
</comment>
<accession>A0ABR3SUC7</accession>
<dbReference type="EMBL" id="JAJVDC020000051">
    <property type="protein sequence ID" value="KAL1629846.1"/>
    <property type="molecule type" value="Genomic_DNA"/>
</dbReference>
<dbReference type="Gene3D" id="3.90.1140.10">
    <property type="entry name" value="Cyclic phosphodiesterase"/>
    <property type="match status" value="1"/>
</dbReference>
<feature type="compositionally biased region" description="Basic residues" evidence="1">
    <location>
        <begin position="1"/>
        <end position="12"/>
    </location>
</feature>
<feature type="region of interest" description="Disordered" evidence="1">
    <location>
        <begin position="148"/>
        <end position="168"/>
    </location>
</feature>
<dbReference type="InterPro" id="IPR019510">
    <property type="entry name" value="AKAP7-like_phosphoesterase"/>
</dbReference>
<organism evidence="3 4">
    <name type="scientific">Neofusicoccum ribis</name>
    <dbReference type="NCBI Taxonomy" id="45134"/>
    <lineage>
        <taxon>Eukaryota</taxon>
        <taxon>Fungi</taxon>
        <taxon>Dikarya</taxon>
        <taxon>Ascomycota</taxon>
        <taxon>Pezizomycotina</taxon>
        <taxon>Dothideomycetes</taxon>
        <taxon>Dothideomycetes incertae sedis</taxon>
        <taxon>Botryosphaeriales</taxon>
        <taxon>Botryosphaeriaceae</taxon>
        <taxon>Neofusicoccum</taxon>
    </lineage>
</organism>
<dbReference type="Proteomes" id="UP001521116">
    <property type="component" value="Unassembled WGS sequence"/>
</dbReference>
<evidence type="ECO:0000256" key="1">
    <source>
        <dbReference type="SAM" id="MobiDB-lite"/>
    </source>
</evidence>
<evidence type="ECO:0000313" key="3">
    <source>
        <dbReference type="EMBL" id="KAL1629846.1"/>
    </source>
</evidence>
<feature type="compositionally biased region" description="Basic and acidic residues" evidence="1">
    <location>
        <begin position="67"/>
        <end position="84"/>
    </location>
</feature>
<feature type="region of interest" description="Disordered" evidence="1">
    <location>
        <begin position="67"/>
        <end position="100"/>
    </location>
</feature>
<evidence type="ECO:0000313" key="4">
    <source>
        <dbReference type="Proteomes" id="UP001521116"/>
    </source>
</evidence>
<feature type="compositionally biased region" description="Polar residues" evidence="1">
    <location>
        <begin position="25"/>
        <end position="34"/>
    </location>
</feature>
<dbReference type="PANTHER" id="PTHR13360">
    <property type="entry name" value="ACTIVATING SIGNAL COINTEGRATOR 1 COMPLEX SUBUNIT 1"/>
    <property type="match status" value="1"/>
</dbReference>
<name>A0ABR3SUC7_9PEZI</name>
<protein>
    <recommendedName>
        <fullName evidence="2">A-kinase anchor protein 7-like phosphoesterase domain-containing protein</fullName>
    </recommendedName>
</protein>
<reference evidence="3 4" key="1">
    <citation type="submission" date="2024-02" db="EMBL/GenBank/DDBJ databases">
        <title>De novo assembly and annotation of 12 fungi associated with fruit tree decline syndrome in Ontario, Canada.</title>
        <authorList>
            <person name="Sulman M."/>
            <person name="Ellouze W."/>
            <person name="Ilyukhin E."/>
        </authorList>
    </citation>
    <scope>NUCLEOTIDE SEQUENCE [LARGE SCALE GENOMIC DNA]</scope>
    <source>
        <strain evidence="3 4">M1-105</strain>
    </source>
</reference>
<gene>
    <name evidence="3" type="ORF">SLS56_005242</name>
</gene>
<sequence length="378" mass="40116">MPRRGVGKRKGGYKGPVPGPGMSSEGATPSSTPQKPGKRPPLTHFLCLPLVTAESKPQLQASLDRFKTDVLRPKPNPKHDKDTEVADGVPVEGSDGPAVPARAIRPVGTLHLTLGVMSLVDPERIHEAVSLLQSLDLAAMPVEGMRASQSAAKENKSHASEPEKPMEAPELEAITSESPAVAATDLPTDVTTSPSKPLVISLRSLVSMHPPHKTSILYAQPEDPTNRIHAFCDALRNLFTERGLMIEDTRPLKLHATVVNTIYAKSGGRYGKGKGRSQGFVGTPNELAARDTATVDALSGGTSVAPLGTSTGHGPNARAPIQVDATALIARYADFVWANEIWVGKVAICKMGAKKVLDAQGNVESEEYEEVGAAEMKF</sequence>
<evidence type="ECO:0000259" key="2">
    <source>
        <dbReference type="Pfam" id="PF10469"/>
    </source>
</evidence>
<dbReference type="Pfam" id="PF10469">
    <property type="entry name" value="AKAP7_NLS"/>
    <property type="match status" value="1"/>
</dbReference>
<feature type="compositionally biased region" description="Basic and acidic residues" evidence="1">
    <location>
        <begin position="153"/>
        <end position="167"/>
    </location>
</feature>
<feature type="region of interest" description="Disordered" evidence="1">
    <location>
        <begin position="1"/>
        <end position="43"/>
    </location>
</feature>
<feature type="domain" description="A-kinase anchor protein 7-like phosphoesterase" evidence="2">
    <location>
        <begin position="43"/>
        <end position="355"/>
    </location>
</feature>
<proteinExistence type="predicted"/>
<keyword evidence="4" id="KW-1185">Reference proteome</keyword>
<dbReference type="PANTHER" id="PTHR13360:SF1">
    <property type="entry name" value="ACTIVATING SIGNAL COINTEGRATOR 1 COMPLEX SUBUNIT 1"/>
    <property type="match status" value="1"/>
</dbReference>
<dbReference type="InterPro" id="IPR009210">
    <property type="entry name" value="ASCC1"/>
</dbReference>